<dbReference type="InterPro" id="IPR012677">
    <property type="entry name" value="Nucleotide-bd_a/b_plait_sf"/>
</dbReference>
<dbReference type="Pfam" id="PF08719">
    <property type="entry name" value="NADAR"/>
    <property type="match status" value="1"/>
</dbReference>
<dbReference type="AlphaFoldDB" id="A0AAD7UI89"/>
<dbReference type="InterPro" id="IPR008984">
    <property type="entry name" value="SMAD_FHA_dom_sf"/>
</dbReference>
<reference evidence="4" key="1">
    <citation type="submission" date="2023-01" db="EMBL/GenBank/DDBJ databases">
        <title>Metagenome sequencing of chrysophaentin producing Chrysophaeum taylorii.</title>
        <authorList>
            <person name="Davison J."/>
            <person name="Bewley C."/>
        </authorList>
    </citation>
    <scope>NUCLEOTIDE SEQUENCE</scope>
    <source>
        <strain evidence="4">NIES-1699</strain>
    </source>
</reference>
<dbReference type="InterPro" id="IPR000253">
    <property type="entry name" value="FHA_dom"/>
</dbReference>
<dbReference type="Gene3D" id="2.60.200.20">
    <property type="match status" value="1"/>
</dbReference>
<evidence type="ECO:0008006" key="6">
    <source>
        <dbReference type="Google" id="ProtNLM"/>
    </source>
</evidence>
<evidence type="ECO:0000256" key="1">
    <source>
        <dbReference type="PROSITE-ProRule" id="PRU00176"/>
    </source>
</evidence>
<name>A0AAD7UI89_9STRA</name>
<protein>
    <recommendedName>
        <fullName evidence="6">FHA domain-containing protein</fullName>
    </recommendedName>
</protein>
<keyword evidence="5" id="KW-1185">Reference proteome</keyword>
<dbReference type="InterPro" id="IPR035979">
    <property type="entry name" value="RBD_domain_sf"/>
</dbReference>
<dbReference type="SUPFAM" id="SSF49879">
    <property type="entry name" value="SMAD/FHA domain"/>
    <property type="match status" value="1"/>
</dbReference>
<dbReference type="SUPFAM" id="SSF54928">
    <property type="entry name" value="RNA-binding domain, RBD"/>
    <property type="match status" value="1"/>
</dbReference>
<sequence>MERTTTTARARRLATARAAMEANREAVAQQEREGYCDPFKAKLSYSVSRMLAEDEVCEKDEKAIVGLIDGPLAPGHSCGVWADDRMYPSVEHALQALKAPPEERAGIAEADVREAKRLGAAALRKNPEFREKSVSVMDALLRDKFLRHPSLRAALRETGTKRLVHLNDYGDAFWGEVPYGEKMRRGKNELGKALERVRSLTEEQLLKAWLRDRCDIEDVRNASLEVTWRRRGGESSEVVRVLEEEEAKVCVVGRAGNIVIDHPSSSRQHAALVVREKRVWVIDLESTHGTFLDGVRLEPLVPRAVDGAELRFGGSSRRYRARLVTDLAKRKQGDLYAKIATTAAVEPHSSSNFFVVVENVPYEATVRDLERIFPGAVDFEIEGGRGVVRFTTSREATLAVASDRDEIDGRRIRVFLPHQKKKKQRIS</sequence>
<dbReference type="Gene3D" id="1.10.357.40">
    <property type="entry name" value="YbiA-like"/>
    <property type="match status" value="1"/>
</dbReference>
<feature type="domain" description="FHA" evidence="2">
    <location>
        <begin position="230"/>
        <end position="297"/>
    </location>
</feature>
<dbReference type="GO" id="GO:0003723">
    <property type="term" value="F:RNA binding"/>
    <property type="evidence" value="ECO:0007669"/>
    <property type="project" value="UniProtKB-UniRule"/>
</dbReference>
<organism evidence="4 5">
    <name type="scientific">Chrysophaeum taylorii</name>
    <dbReference type="NCBI Taxonomy" id="2483200"/>
    <lineage>
        <taxon>Eukaryota</taxon>
        <taxon>Sar</taxon>
        <taxon>Stramenopiles</taxon>
        <taxon>Ochrophyta</taxon>
        <taxon>Pelagophyceae</taxon>
        <taxon>Pelagomonadales</taxon>
        <taxon>Pelagomonadaceae</taxon>
        <taxon>Chrysophaeum</taxon>
    </lineage>
</organism>
<proteinExistence type="predicted"/>
<evidence type="ECO:0000313" key="4">
    <source>
        <dbReference type="EMBL" id="KAJ8605425.1"/>
    </source>
</evidence>
<accession>A0AAD7UI89</accession>
<dbReference type="InterPro" id="IPR050923">
    <property type="entry name" value="Cell_Proc_Reg/RNA_Proc"/>
</dbReference>
<dbReference type="PROSITE" id="PS50006">
    <property type="entry name" value="FHA_DOMAIN"/>
    <property type="match status" value="1"/>
</dbReference>
<dbReference type="PROSITE" id="PS50102">
    <property type="entry name" value="RRM"/>
    <property type="match status" value="1"/>
</dbReference>
<dbReference type="Pfam" id="PF00498">
    <property type="entry name" value="FHA"/>
    <property type="match status" value="1"/>
</dbReference>
<dbReference type="SUPFAM" id="SSF143990">
    <property type="entry name" value="YbiA-like"/>
    <property type="match status" value="1"/>
</dbReference>
<comment type="caution">
    <text evidence="4">The sequence shown here is derived from an EMBL/GenBank/DDBJ whole genome shotgun (WGS) entry which is preliminary data.</text>
</comment>
<dbReference type="Proteomes" id="UP001230188">
    <property type="component" value="Unassembled WGS sequence"/>
</dbReference>
<dbReference type="InterPro" id="IPR012816">
    <property type="entry name" value="NADAR"/>
</dbReference>
<keyword evidence="1" id="KW-0694">RNA-binding</keyword>
<evidence type="ECO:0000313" key="5">
    <source>
        <dbReference type="Proteomes" id="UP001230188"/>
    </source>
</evidence>
<feature type="domain" description="RRM" evidence="3">
    <location>
        <begin position="353"/>
        <end position="419"/>
    </location>
</feature>
<dbReference type="SMART" id="SM00240">
    <property type="entry name" value="FHA"/>
    <property type="match status" value="1"/>
</dbReference>
<gene>
    <name evidence="4" type="ORF">CTAYLR_003295</name>
</gene>
<dbReference type="InterPro" id="IPR000504">
    <property type="entry name" value="RRM_dom"/>
</dbReference>
<dbReference type="CDD" id="cd15457">
    <property type="entry name" value="NADAR"/>
    <property type="match status" value="1"/>
</dbReference>
<dbReference type="CDD" id="cd00590">
    <property type="entry name" value="RRM_SF"/>
    <property type="match status" value="1"/>
</dbReference>
<evidence type="ECO:0000259" key="2">
    <source>
        <dbReference type="PROSITE" id="PS50006"/>
    </source>
</evidence>
<dbReference type="EMBL" id="JAQMWT010000315">
    <property type="protein sequence ID" value="KAJ8605425.1"/>
    <property type="molecule type" value="Genomic_DNA"/>
</dbReference>
<dbReference type="InterPro" id="IPR037238">
    <property type="entry name" value="YbiA-like_sf"/>
</dbReference>
<evidence type="ECO:0000259" key="3">
    <source>
        <dbReference type="PROSITE" id="PS50102"/>
    </source>
</evidence>
<dbReference type="PANTHER" id="PTHR23308">
    <property type="entry name" value="NUCLEAR INHIBITOR OF PROTEIN PHOSPHATASE-1"/>
    <property type="match status" value="1"/>
</dbReference>
<dbReference type="Gene3D" id="3.30.70.330">
    <property type="match status" value="1"/>
</dbReference>